<feature type="transmembrane region" description="Helical" evidence="3">
    <location>
        <begin position="4244"/>
        <end position="4264"/>
    </location>
</feature>
<keyword evidence="3" id="KW-0812">Transmembrane</keyword>
<keyword evidence="5" id="KW-1185">Reference proteome</keyword>
<feature type="region of interest" description="Disordered" evidence="2">
    <location>
        <begin position="3576"/>
        <end position="3595"/>
    </location>
</feature>
<feature type="region of interest" description="Disordered" evidence="2">
    <location>
        <begin position="295"/>
        <end position="314"/>
    </location>
</feature>
<organism evidence="4 5">
    <name type="scientific">Oryzias melastigma</name>
    <name type="common">Marine medaka</name>
    <dbReference type="NCBI Taxonomy" id="30732"/>
    <lineage>
        <taxon>Eukaryota</taxon>
        <taxon>Metazoa</taxon>
        <taxon>Chordata</taxon>
        <taxon>Craniata</taxon>
        <taxon>Vertebrata</taxon>
        <taxon>Euteleostomi</taxon>
        <taxon>Actinopterygii</taxon>
        <taxon>Neopterygii</taxon>
        <taxon>Teleostei</taxon>
        <taxon>Neoteleostei</taxon>
        <taxon>Acanthomorphata</taxon>
        <taxon>Ovalentaria</taxon>
        <taxon>Atherinomorphae</taxon>
        <taxon>Beloniformes</taxon>
        <taxon>Adrianichthyidae</taxon>
        <taxon>Oryziinae</taxon>
        <taxon>Oryzias</taxon>
    </lineage>
</organism>
<feature type="coiled-coil region" evidence="1">
    <location>
        <begin position="3240"/>
        <end position="3281"/>
    </location>
</feature>
<reference evidence="4" key="1">
    <citation type="submission" date="2025-08" db="UniProtKB">
        <authorList>
            <consortium name="Ensembl"/>
        </authorList>
    </citation>
    <scope>IDENTIFICATION</scope>
</reference>
<feature type="coiled-coil region" evidence="1">
    <location>
        <begin position="1641"/>
        <end position="1837"/>
    </location>
</feature>
<proteinExistence type="predicted"/>
<keyword evidence="3" id="KW-0472">Membrane</keyword>
<feature type="region of interest" description="Disordered" evidence="2">
    <location>
        <begin position="3974"/>
        <end position="4032"/>
    </location>
</feature>
<reference evidence="4" key="2">
    <citation type="submission" date="2025-09" db="UniProtKB">
        <authorList>
            <consortium name="Ensembl"/>
        </authorList>
    </citation>
    <scope>IDENTIFICATION</scope>
</reference>
<protein>
    <submittedName>
        <fullName evidence="4">Uncharacterized protein</fullName>
    </submittedName>
</protein>
<feature type="coiled-coil region" evidence="1">
    <location>
        <begin position="139"/>
        <end position="197"/>
    </location>
</feature>
<evidence type="ECO:0000256" key="2">
    <source>
        <dbReference type="SAM" id="MobiDB-lite"/>
    </source>
</evidence>
<dbReference type="Ensembl" id="ENSOMET00000013974.1">
    <property type="protein sequence ID" value="ENSOMEP00000001582.1"/>
    <property type="gene ID" value="ENSOMEG00000002472.1"/>
</dbReference>
<evidence type="ECO:0000313" key="5">
    <source>
        <dbReference type="Proteomes" id="UP000261560"/>
    </source>
</evidence>
<feature type="coiled-coil region" evidence="1">
    <location>
        <begin position="2427"/>
        <end position="2454"/>
    </location>
</feature>
<feature type="compositionally biased region" description="Basic and acidic residues" evidence="2">
    <location>
        <begin position="3583"/>
        <end position="3595"/>
    </location>
</feature>
<dbReference type="PaxDb" id="30732-ENSOMEP00000001582"/>
<feature type="coiled-coil region" evidence="1">
    <location>
        <begin position="4138"/>
        <end position="4172"/>
    </location>
</feature>
<dbReference type="Proteomes" id="UP000261560">
    <property type="component" value="Unplaced"/>
</dbReference>
<feature type="coiled-coil region" evidence="1">
    <location>
        <begin position="3124"/>
        <end position="3210"/>
    </location>
</feature>
<feature type="region of interest" description="Disordered" evidence="2">
    <location>
        <begin position="2900"/>
        <end position="2919"/>
    </location>
</feature>
<keyword evidence="1" id="KW-0175">Coiled coil</keyword>
<dbReference type="PANTHER" id="PTHR18887:SF4">
    <property type="entry name" value="GOLGIN SUBFAMILY B MEMBER 1-LIKE"/>
    <property type="match status" value="1"/>
</dbReference>
<dbReference type="GO" id="GO:0005794">
    <property type="term" value="C:Golgi apparatus"/>
    <property type="evidence" value="ECO:0007669"/>
    <property type="project" value="InterPro"/>
</dbReference>
<feature type="compositionally biased region" description="Basic and acidic residues" evidence="2">
    <location>
        <begin position="2083"/>
        <end position="2108"/>
    </location>
</feature>
<feature type="compositionally biased region" description="Basic and acidic residues" evidence="2">
    <location>
        <begin position="3654"/>
        <end position="3667"/>
    </location>
</feature>
<feature type="region of interest" description="Disordered" evidence="2">
    <location>
        <begin position="780"/>
        <end position="803"/>
    </location>
</feature>
<feature type="coiled-coil region" evidence="1">
    <location>
        <begin position="882"/>
        <end position="1163"/>
    </location>
</feature>
<feature type="compositionally biased region" description="Basic and acidic residues" evidence="2">
    <location>
        <begin position="4005"/>
        <end position="4015"/>
    </location>
</feature>
<dbReference type="InterPro" id="IPR026202">
    <property type="entry name" value="GOLGB1"/>
</dbReference>
<evidence type="ECO:0000256" key="3">
    <source>
        <dbReference type="SAM" id="Phobius"/>
    </source>
</evidence>
<feature type="coiled-coil region" evidence="1">
    <location>
        <begin position="3514"/>
        <end position="3569"/>
    </location>
</feature>
<dbReference type="STRING" id="30732.ENSOMEP00000001582"/>
<feature type="region of interest" description="Disordered" evidence="2">
    <location>
        <begin position="2078"/>
        <end position="2108"/>
    </location>
</feature>
<feature type="compositionally biased region" description="Basic and acidic residues" evidence="2">
    <location>
        <begin position="780"/>
        <end position="790"/>
    </location>
</feature>
<accession>A0A3B3B8S2</accession>
<feature type="coiled-coil region" evidence="1">
    <location>
        <begin position="1195"/>
        <end position="1520"/>
    </location>
</feature>
<feature type="compositionally biased region" description="Polar residues" evidence="2">
    <location>
        <begin position="3218"/>
        <end position="3228"/>
    </location>
</feature>
<feature type="region of interest" description="Disordered" evidence="2">
    <location>
        <begin position="3210"/>
        <end position="3238"/>
    </location>
</feature>
<feature type="region of interest" description="Disordered" evidence="2">
    <location>
        <begin position="1"/>
        <end position="20"/>
    </location>
</feature>
<feature type="coiled-coil region" evidence="1">
    <location>
        <begin position="1560"/>
        <end position="1615"/>
    </location>
</feature>
<evidence type="ECO:0000256" key="1">
    <source>
        <dbReference type="SAM" id="Coils"/>
    </source>
</evidence>
<feature type="compositionally biased region" description="Polar residues" evidence="2">
    <location>
        <begin position="2900"/>
        <end position="2909"/>
    </location>
</feature>
<dbReference type="Gene3D" id="1.10.287.1490">
    <property type="match status" value="1"/>
</dbReference>
<feature type="region of interest" description="Disordered" evidence="2">
    <location>
        <begin position="3654"/>
        <end position="3673"/>
    </location>
</feature>
<feature type="coiled-coil region" evidence="1">
    <location>
        <begin position="3334"/>
        <end position="3438"/>
    </location>
</feature>
<dbReference type="PANTHER" id="PTHR18887">
    <property type="entry name" value="GOLGI-ASSOCIATED PROTEIN GCP360-RELATED"/>
    <property type="match status" value="1"/>
</dbReference>
<sequence>MERLRRLQVERESLESKMEAEKHVMRAQLRDLMEKQQTEVRRMTKQHETQVDQIQQEQLRQLQGLRRALSAAELPRQDAADPTSVQRLAELEAQAKQKTEEASKSEAKFLKIKAWSKSRIRQLEEELKKSQAGAAPPDLMSLRRRITALEEEREEMQWKVKQYEELKVQNGMLEAKLVLYEEQQRTLQAELEQFTKRTASQASESGSADDTQSQVLEWQEMVAEAISARDRAREEKAAMALRISHVEDEREALTTRQQELEEELAHTRGLGQHGARKLAAPSGGSLQDDFQFDGQTPFLDPQSPSENTPHMEGENMGGGLRSLVEELELERNQLQEQILSLEEHCQDLEDRLQLQARIEALQHESEKLQTQLASVRSQQSREAEKHQLLVNSLTEQLKGLSNTQESLETSLMEKEHKLAETSEKMELIGSLRDSLMGRELQCKELSEKLLHSEQERENVSKKYSSSEKQCIELRAEVADLLQKQSVLKEKAQKQEAVIEALQGELDQTSEELDKLNTTHLEERAQLIHNLQSCEREMDALRDALSEKDKEISGLAGSMAEYAEQLSVLKQDIGAKEESLVQLESALNRTEQETRVLRESQSSDQNTLNNRITELVDKLKEAEAESLTTKEERDRKGAEIEQLMKQAQEDKKTIQHLQGEIQKEVINHRHHLSECETQISYLKKQLSQKLQDSEELLSQLRGTNGNTEKLRQEMKEKEQAHETELKALKEEQNKLLAQVEAYNSKVQLLSEQLEQQKQSEELMKEAMENMALLEERLRTSKECSEDDRRTFSVELQSQESEKERLSQELSRMSETISELKSLSDSLSVEKHQLEEALKERNKELDLQKLSVKGLSEKLSSALQLSSSLESRVCLLTEQNEQLQVEAAERAREVTTEVEKLQSENNKILQQLQREKEELTVEARQLSQVLEQKSHANSEVLLAKTNECSHLNRLLKEREDELVQLQEQLQSLSCTSEQLQLSLTEKEQAAAQTHRKLESLQAQQSQFEETLSLLRERESSLQIALTQKEDENLRLKEERTEERRAATQSQSQEMSLLREQLHERDEALRSTEQQCQLYKEQLNEKNEILKSTKNQLGTLEEHAGKLESEAEEKKMELTALRSHIQAATEENRQLRAASEAQQMQLTQQNQAVSDLTEQLRAALEQTSTLSLQLGCLRENHQRLQQDLATNTTSAAELRQKTNECASLSLSLRDKEEQLLSLQEQVGQLIGALKDKDKTMSEQRTQLEVQLQQHQDKAAMLQEQVSILKAGLMKKEAKLQQKADEWNVHQKESELQKELLSKMHQEVEALRQQCLEVTQQMEHKEQALRRVTNEFQSHKDELHKRNESVLSLSSQLGAMNQSAAELEAEISRLNAAVQKLSAENLQLMQEEERTRAEMTEFKDHIQVLNEQNARFKCELQKMALELTDGRHLITQHQAEVQHREDQLGEKEEALKQQELLNQQLQAALAEQAEQLRRAADEDVCLQRLNSELEDSACRLRGEVDRLTSESSALKNILEQKEQLSLQHQSRSSAIVENLSSCLGAKETECLSLKEQTLHLEESVTKLNNLLQGQECEAQNLQKTLQEKEAQLLEQTKSLEDAQRKADESADMVLQLQEQAQVFSTEIQNLKVSTEEAQSAFSRQRDEYHAQLEDMRNQLAESSREAFSVRALSDEASRERQAAETTIQTLRNQICEIRSRLQDAETSKASLSQEKEEAFASHRSSVALLTVEIEELRSQHLQVVAQMNALTENLEQREMALHAINSQFTAQAKNASQLVLEMKKLQEENQKLSEELKLSKEEQQRLHASLSNKNLLFQEEVEKLQGQVEQRTSSMKEMESERISLQVQERLEEASAAVRQGSDLLCAKEAEAAASRVQLHEALASMQEEERQRHSLQQTLTAVEEDLKRLLSGGSGANRITDEPPSCSEGSALQDLIKQVQAAHQAEIVAVRSELAETCSQLQKAQTGLSKGARNHQHILQLQETEERLRAQLDAEAEKLKEVSEKYSSEHSELRAKEAHISCMTLQISQQKELLAALSQQLKEKDASIALVIEAAANERIKLEEENRSLLRRLESVDQTHQASVQKLEEMSQQLEEHASHSQSEIERKNTEKTELMKEKEDLQSQLAKVSKDKEVIKKKLQAALLVRKDLLKRIDEYEKQKWEGQEAQAAAQMLEEKLSALEREVLQKEEQMFESKRLMEQLMLEKQSALNEKDSIIEWLQSSLDAALEEKNCLQQRLEELQNEIKTCKEDLAERSSSALTCADLENELEQIKLEKGSLQKKAQAALLARKEMMKKAQEDEKKLIQEVADLKDDYKSLLEQHCQQTNELNSLQLNLDEKVKELEELWKTFSCHQEEQDALKRLVEEKDTVLQEFQLSLIKRENQSPSVSDLQTRLEAVRVQFQSVCLDVERKEAALKGMESELRLVWSDLEKCRAEIQKKKEEMEECEKSLRSAHLKELLHQKPTQDEQLSICWERADEDRGALLEQRDQLKVELDAALASVSQKSAEVLTLQGLPAEAQNQLSEELEQMRLKGTETQAKIDHLLQQNKDSLQLISELRHELFTLREAENRNEQLPEKSADERCASCKNTENQLKEKDVALLASRAQVLEKEQLIAELEQQLQKQTKFRELTAEKIKADTEGLQKSEDDDTRMNDKETRNKMTLPAKKLQAALGSRKELMQENVRLKEKLETLCAEEEPKEAKCLDLESAVSKLRQQNTDLEKSVAAIKSEKDKLSTEVHGILNENRSLSAACDSLKLTIENITQQKQAFSCQLESLKDSQAEELSKWKSKHAELKQEYDSMLQDYQNLGAEVEVLEKRGQEAEKENQRANEKMQRFTQEKQQKIEDLEEENRQLSVINGNHRATMSELRDKNQQLEVELFQLRESLADLGRKLHEMEAKNNQLNESLQESNRLLDEKSSESDTYARNMHFKLDEALSLNKSLTAQIKAQKTEHGAQLEINKLLQKEKHNFLEKMEKIQSDHKLQLSEKDGTIKELKEIINVHRQETISLNEKVRILEDDKSLLQEELENIQDISEKVKNENEYLETVILKNSEKIDELTENVKCLQTQNAQMSALLTAMKEAGEHVRQEKERQQLKLVQEFEEKMKNVQRGNEGSKSTTRDLHELLKDKHQEINQLQHNCIRYQELILDLERALKNSQSAQELLEKDLKRHSDQMVVLQDRAAEAEAELNVNKQLLREADEKIEEMLSERNQLVPGASQPEEQPTQGTKSPQRDGEPNSYVESHLQNQIEILEALKDEEIQQVEDLVKQLNSKDLEINSLKRAAETNHAKLLALSSSPQGAEATRLWNELYLKSLHEKDSQLLEQGFTISRFLEDLRGQDRQVDNLQMTKARLERSLGEYSVSAAAQQRQLLVMSATNAELTQAMEMMAAQLAGLRAQLEQLELEKTLLSRQLSDQEDTVSQLKLQLQQTEKMKVDADAQLLQIQTQHDKVQAELEKQEGISLHLKTLLKSKDAEISSLLSSRDGQMSGYLQQLQENYRSQASVYEDRLDSVFLQKEQASKESRTLEAKLKSLQIQVNRSLQEKEQMGAKVRALKNSLSSLQSDRERLVSENRMLLSKAQGVGSEGRDGSAEGDPSKGLKHEIRKLLHQMDDLNSENAMLRAQLVRYREDLNQVLSLKDNQVKVLLKKQKIAAEKQHREAQPELHKEEEAGGALQTQNSRLKAQVAKLEADLQAQKEQLTLRDEVRVIADLQSSVAAKAAECNNLQQQLSSQKVLIDELQEKVLLLEKETLRKLAETERRNQSQLSTLGREAGLMRNERETADRRVAELSKELLHLEQQVSEAQGQSKEAKAQNQNLCKAMAALQNDRDQLIQDFKILRNRYDEELRDALAALNKAELQLTDVSSDLAALTKHRDILTHKLRALESKDAHSELGRLLDEVSKALSEKERELKRALLENATFSRQLSAFSKSMASLQNDRDRLMDELHGAKRAMELRQRSSPEAELTQSIEKDAADRVQEGGEAEPEAGLRQEQEVHQQVSSSQEEATDLRSEAERRRGLQAQQDAVALSSHSEMEDAVSRLEDERMQLHKDLKRCIYEVQQRDQYLQQLSVRLQQAVEEKASVSDQLKAVSQTLRDTQNHCQRLENQIQGRAQSPVYVEVAPGAPQEKSNHSLLSDSSEASQLRERLLEMEQSLAEERGRRETAEEALRLHEDRLKSTLASLSRDAQRDFSIEVEGEDEWEALTINPSQPLIAQKVTGGMVACRRWIRGRSLYFSRLLTSRARSRYFFLAYLLTIHLLVLMCLTGAL</sequence>
<keyword evidence="3" id="KW-1133">Transmembrane helix</keyword>
<dbReference type="GeneTree" id="ENSGT00730000111007"/>
<feature type="coiled-coil region" evidence="1">
    <location>
        <begin position="1875"/>
        <end position="1902"/>
    </location>
</feature>
<evidence type="ECO:0000313" key="4">
    <source>
        <dbReference type="Ensembl" id="ENSOMEP00000001582.1"/>
    </source>
</evidence>
<feature type="coiled-coil region" evidence="1">
    <location>
        <begin position="229"/>
        <end position="270"/>
    </location>
</feature>
<feature type="region of interest" description="Disordered" evidence="2">
    <location>
        <begin position="3755"/>
        <end position="3777"/>
    </location>
</feature>
<name>A0A3B3B8S2_ORYME</name>